<gene>
    <name evidence="1" type="ORF">ACFQ0E_14000</name>
</gene>
<dbReference type="EMBL" id="JBHTIF010000003">
    <property type="protein sequence ID" value="MFD0726711.1"/>
    <property type="molecule type" value="Genomic_DNA"/>
</dbReference>
<dbReference type="Proteomes" id="UP001597110">
    <property type="component" value="Unassembled WGS sequence"/>
</dbReference>
<evidence type="ECO:0008006" key="3">
    <source>
        <dbReference type="Google" id="ProtNLM"/>
    </source>
</evidence>
<evidence type="ECO:0000313" key="1">
    <source>
        <dbReference type="EMBL" id="MFD0726711.1"/>
    </source>
</evidence>
<accession>A0ABW2YGH6</accession>
<reference evidence="2" key="1">
    <citation type="journal article" date="2019" name="Int. J. Syst. Evol. Microbiol.">
        <title>The Global Catalogue of Microorganisms (GCM) 10K type strain sequencing project: providing services to taxonomists for standard genome sequencing and annotation.</title>
        <authorList>
            <consortium name="The Broad Institute Genomics Platform"/>
            <consortium name="The Broad Institute Genome Sequencing Center for Infectious Disease"/>
            <person name="Wu L."/>
            <person name="Ma J."/>
        </authorList>
    </citation>
    <scope>NUCLEOTIDE SEQUENCE [LARGE SCALE GENOMIC DNA]</scope>
    <source>
        <strain evidence="2">CCUG 55585</strain>
    </source>
</reference>
<organism evidence="1 2">
    <name type="scientific">Lysobacter brunescens</name>
    <dbReference type="NCBI Taxonomy" id="262323"/>
    <lineage>
        <taxon>Bacteria</taxon>
        <taxon>Pseudomonadati</taxon>
        <taxon>Pseudomonadota</taxon>
        <taxon>Gammaproteobacteria</taxon>
        <taxon>Lysobacterales</taxon>
        <taxon>Lysobacteraceae</taxon>
        <taxon>Lysobacter</taxon>
    </lineage>
</organism>
<protein>
    <recommendedName>
        <fullName evidence="3">Flagellar motor switch protein FliN-like C-terminal domain-containing protein</fullName>
    </recommendedName>
</protein>
<evidence type="ECO:0000313" key="2">
    <source>
        <dbReference type="Proteomes" id="UP001597110"/>
    </source>
</evidence>
<name>A0ABW2YGH6_9GAMM</name>
<keyword evidence="2" id="KW-1185">Reference proteome</keyword>
<sequence>MRLSPRAFEHFGCLLAGTTTADDAGLSAGLGQRALTALMRSLFGAQAPTSLIAIDGSPAPSDIGSRFGAFGMQLSIGVIRIELCANAVLCARLVPAVQIAREPLVPRRAAIGPVDATLDAVLDLGQTVLADTLSLKPGEVLKTAIPVSAGLRLVSSRGEDILGGTLVADGAHRALKVTQLHFKKETSR</sequence>
<proteinExistence type="predicted"/>
<comment type="caution">
    <text evidence="1">The sequence shown here is derived from an EMBL/GenBank/DDBJ whole genome shotgun (WGS) entry which is preliminary data.</text>
</comment>